<name>A0A2P4QB12_RHIID</name>
<keyword evidence="1" id="KW-0812">Transmembrane</keyword>
<gene>
    <name evidence="2" type="ORF">GLOIN_2v1571879</name>
</gene>
<comment type="caution">
    <text evidence="2">The sequence shown here is derived from an EMBL/GenBank/DDBJ whole genome shotgun (WGS) entry which is preliminary data.</text>
</comment>
<protein>
    <submittedName>
        <fullName evidence="2">Uncharacterized protein</fullName>
    </submittedName>
</protein>
<reference evidence="2 3" key="1">
    <citation type="journal article" date="2013" name="Proc. Natl. Acad. Sci. U.S.A.">
        <title>Genome of an arbuscular mycorrhizal fungus provides insight into the oldest plant symbiosis.</title>
        <authorList>
            <person name="Tisserant E."/>
            <person name="Malbreil M."/>
            <person name="Kuo A."/>
            <person name="Kohler A."/>
            <person name="Symeonidi A."/>
            <person name="Balestrini R."/>
            <person name="Charron P."/>
            <person name="Duensing N."/>
            <person name="Frei Dit Frey N."/>
            <person name="Gianinazzi-Pearson V."/>
            <person name="Gilbert L.B."/>
            <person name="Handa Y."/>
            <person name="Herr J.R."/>
            <person name="Hijri M."/>
            <person name="Koul R."/>
            <person name="Kawaguchi M."/>
            <person name="Krajinski F."/>
            <person name="Lammers P.J."/>
            <person name="Masclaux F.G."/>
            <person name="Murat C."/>
            <person name="Morin E."/>
            <person name="Ndikumana S."/>
            <person name="Pagni M."/>
            <person name="Petitpierre D."/>
            <person name="Requena N."/>
            <person name="Rosikiewicz P."/>
            <person name="Riley R."/>
            <person name="Saito K."/>
            <person name="San Clemente H."/>
            <person name="Shapiro H."/>
            <person name="van Tuinen D."/>
            <person name="Becard G."/>
            <person name="Bonfante P."/>
            <person name="Paszkowski U."/>
            <person name="Shachar-Hill Y.Y."/>
            <person name="Tuskan G.A."/>
            <person name="Young P.W."/>
            <person name="Sanders I.R."/>
            <person name="Henrissat B."/>
            <person name="Rensing S.A."/>
            <person name="Grigoriev I.V."/>
            <person name="Corradi N."/>
            <person name="Roux C."/>
            <person name="Martin F."/>
        </authorList>
    </citation>
    <scope>NUCLEOTIDE SEQUENCE [LARGE SCALE GENOMIC DNA]</scope>
    <source>
        <strain evidence="2 3">DAOM 197198</strain>
    </source>
</reference>
<reference evidence="2 3" key="2">
    <citation type="journal article" date="2018" name="New Phytol.">
        <title>High intraspecific genome diversity in the model arbuscular mycorrhizal symbiont Rhizophagus irregularis.</title>
        <authorList>
            <person name="Chen E.C.H."/>
            <person name="Morin E."/>
            <person name="Beaudet D."/>
            <person name="Noel J."/>
            <person name="Yildirir G."/>
            <person name="Ndikumana S."/>
            <person name="Charron P."/>
            <person name="St-Onge C."/>
            <person name="Giorgi J."/>
            <person name="Kruger M."/>
            <person name="Marton T."/>
            <person name="Ropars J."/>
            <person name="Grigoriev I.V."/>
            <person name="Hainaut M."/>
            <person name="Henrissat B."/>
            <person name="Roux C."/>
            <person name="Martin F."/>
            <person name="Corradi N."/>
        </authorList>
    </citation>
    <scope>NUCLEOTIDE SEQUENCE [LARGE SCALE GENOMIC DNA]</scope>
    <source>
        <strain evidence="2 3">DAOM 197198</strain>
    </source>
</reference>
<organism evidence="2 3">
    <name type="scientific">Rhizophagus irregularis (strain DAOM 181602 / DAOM 197198 / MUCL 43194)</name>
    <name type="common">Arbuscular mycorrhizal fungus</name>
    <name type="synonym">Glomus intraradices</name>
    <dbReference type="NCBI Taxonomy" id="747089"/>
    <lineage>
        <taxon>Eukaryota</taxon>
        <taxon>Fungi</taxon>
        <taxon>Fungi incertae sedis</taxon>
        <taxon>Mucoromycota</taxon>
        <taxon>Glomeromycotina</taxon>
        <taxon>Glomeromycetes</taxon>
        <taxon>Glomerales</taxon>
        <taxon>Glomeraceae</taxon>
        <taxon>Rhizophagus</taxon>
    </lineage>
</organism>
<sequence length="74" mass="8441">MQNFFFLAIAIPQKLILVGTTLEFCVTSLSFLGYLLISAKIKCIILAEITYLISELCHYGLVTALRPNYQYYDL</sequence>
<dbReference type="AlphaFoldDB" id="A0A2P4QB12"/>
<keyword evidence="1" id="KW-0472">Membrane</keyword>
<accession>A0A2P4QB12</accession>
<keyword evidence="1" id="KW-1133">Transmembrane helix</keyword>
<evidence type="ECO:0000313" key="2">
    <source>
        <dbReference type="EMBL" id="POG74830.1"/>
    </source>
</evidence>
<feature type="non-terminal residue" evidence="2">
    <location>
        <position position="74"/>
    </location>
</feature>
<dbReference type="VEuPathDB" id="FungiDB:RhiirFUN_013612"/>
<proteinExistence type="predicted"/>
<feature type="transmembrane region" description="Helical" evidence="1">
    <location>
        <begin position="15"/>
        <end position="37"/>
    </location>
</feature>
<evidence type="ECO:0000313" key="3">
    <source>
        <dbReference type="Proteomes" id="UP000018888"/>
    </source>
</evidence>
<evidence type="ECO:0000256" key="1">
    <source>
        <dbReference type="SAM" id="Phobius"/>
    </source>
</evidence>
<dbReference type="EMBL" id="AUPC02000067">
    <property type="protein sequence ID" value="POG74830.1"/>
    <property type="molecule type" value="Genomic_DNA"/>
</dbReference>
<dbReference type="Proteomes" id="UP000018888">
    <property type="component" value="Unassembled WGS sequence"/>
</dbReference>
<keyword evidence="3" id="KW-1185">Reference proteome</keyword>